<organism evidence="1 2">
    <name type="scientific">Metallosphaera hakonensis JCM 8857 = DSM 7519</name>
    <dbReference type="NCBI Taxonomy" id="1293036"/>
    <lineage>
        <taxon>Archaea</taxon>
        <taxon>Thermoproteota</taxon>
        <taxon>Thermoprotei</taxon>
        <taxon>Sulfolobales</taxon>
        <taxon>Sulfolobaceae</taxon>
        <taxon>Metallosphaera</taxon>
    </lineage>
</organism>
<evidence type="ECO:0000313" key="1">
    <source>
        <dbReference type="EMBL" id="AWS00440.1"/>
    </source>
</evidence>
<keyword evidence="2" id="KW-1185">Reference proteome</keyword>
<dbReference type="KEGG" id="mhk:DFR87_13035"/>
<dbReference type="RefSeq" id="WP_054837103.1">
    <property type="nucleotide sequence ID" value="NZ_BBBA01000024.1"/>
</dbReference>
<reference evidence="1" key="1">
    <citation type="submission" date="2018-05" db="EMBL/GenBank/DDBJ databases">
        <title>Complete Genome Sequences of Extremely Thermoacidophilic, Metal-Mobilizing Type-Strain Members of the Archaeal Family Sulfolobaceae: Acidianus brierleyi DSM-1651T, Acidianus sulfidivorans DSM-18786T, Metallosphaera hakonensis DSM-7519T, and Metallosphaera prunae DSM-10039T.</title>
        <authorList>
            <person name="Counts J.A."/>
            <person name="Kelly R.M."/>
        </authorList>
    </citation>
    <scope>NUCLEOTIDE SEQUENCE [LARGE SCALE GENOMIC DNA]</scope>
    <source>
        <strain evidence="1">HO1-1</strain>
    </source>
</reference>
<protein>
    <submittedName>
        <fullName evidence="1">Uncharacterized protein</fullName>
    </submittedName>
</protein>
<dbReference type="Proteomes" id="UP000247586">
    <property type="component" value="Chromosome"/>
</dbReference>
<accession>A0A2U9IWL1</accession>
<dbReference type="OrthoDB" id="378552at2157"/>
<sequence>MIYITDAKGEGEPCVKVYDGRVMSWYYCKDKNELFSSFINLLRYDNNFKIYNVYGKYIHIPDRPEMFEVTEILDEFQGIIYDLSQLLSLSMISDKLVWNRRKVRAKLRTKTNAEEILRLGIRVISPIELPRIKGTVTSRGR</sequence>
<name>A0A2U9IWL1_9CREN</name>
<dbReference type="AlphaFoldDB" id="A0A2U9IWL1"/>
<dbReference type="GeneID" id="36836284"/>
<evidence type="ECO:0000313" key="2">
    <source>
        <dbReference type="Proteomes" id="UP000247586"/>
    </source>
</evidence>
<proteinExistence type="predicted"/>
<dbReference type="EMBL" id="CP029287">
    <property type="protein sequence ID" value="AWS00440.1"/>
    <property type="molecule type" value="Genomic_DNA"/>
</dbReference>
<gene>
    <name evidence="1" type="ORF">DFR87_13035</name>
</gene>